<dbReference type="Proteomes" id="UP000805193">
    <property type="component" value="Unassembled WGS sequence"/>
</dbReference>
<reference evidence="1 2" key="1">
    <citation type="journal article" date="2020" name="Cell">
        <title>Large-Scale Comparative Analyses of Tick Genomes Elucidate Their Genetic Diversity and Vector Capacities.</title>
        <authorList>
            <consortium name="Tick Genome and Microbiome Consortium (TIGMIC)"/>
            <person name="Jia N."/>
            <person name="Wang J."/>
            <person name="Shi W."/>
            <person name="Du L."/>
            <person name="Sun Y."/>
            <person name="Zhan W."/>
            <person name="Jiang J.F."/>
            <person name="Wang Q."/>
            <person name="Zhang B."/>
            <person name="Ji P."/>
            <person name="Bell-Sakyi L."/>
            <person name="Cui X.M."/>
            <person name="Yuan T.T."/>
            <person name="Jiang B.G."/>
            <person name="Yang W.F."/>
            <person name="Lam T.T."/>
            <person name="Chang Q.C."/>
            <person name="Ding S.J."/>
            <person name="Wang X.J."/>
            <person name="Zhu J.G."/>
            <person name="Ruan X.D."/>
            <person name="Zhao L."/>
            <person name="Wei J.T."/>
            <person name="Ye R.Z."/>
            <person name="Que T.C."/>
            <person name="Du C.H."/>
            <person name="Zhou Y.H."/>
            <person name="Cheng J.X."/>
            <person name="Dai P.F."/>
            <person name="Guo W.B."/>
            <person name="Han X.H."/>
            <person name="Huang E.J."/>
            <person name="Li L.F."/>
            <person name="Wei W."/>
            <person name="Gao Y.C."/>
            <person name="Liu J.Z."/>
            <person name="Shao H.Z."/>
            <person name="Wang X."/>
            <person name="Wang C.C."/>
            <person name="Yang T.C."/>
            <person name="Huo Q.B."/>
            <person name="Li W."/>
            <person name="Chen H.Y."/>
            <person name="Chen S.E."/>
            <person name="Zhou L.G."/>
            <person name="Ni X.B."/>
            <person name="Tian J.H."/>
            <person name="Sheng Y."/>
            <person name="Liu T."/>
            <person name="Pan Y.S."/>
            <person name="Xia L.Y."/>
            <person name="Li J."/>
            <person name="Zhao F."/>
            <person name="Cao W.C."/>
        </authorList>
    </citation>
    <scope>NUCLEOTIDE SEQUENCE [LARGE SCALE GENOMIC DNA]</scope>
    <source>
        <strain evidence="1">Iper-2018</strain>
    </source>
</reference>
<accession>A0AC60R097</accession>
<organism evidence="1 2">
    <name type="scientific">Ixodes persulcatus</name>
    <name type="common">Taiga tick</name>
    <dbReference type="NCBI Taxonomy" id="34615"/>
    <lineage>
        <taxon>Eukaryota</taxon>
        <taxon>Metazoa</taxon>
        <taxon>Ecdysozoa</taxon>
        <taxon>Arthropoda</taxon>
        <taxon>Chelicerata</taxon>
        <taxon>Arachnida</taxon>
        <taxon>Acari</taxon>
        <taxon>Parasitiformes</taxon>
        <taxon>Ixodida</taxon>
        <taxon>Ixodoidea</taxon>
        <taxon>Ixodidae</taxon>
        <taxon>Ixodinae</taxon>
        <taxon>Ixodes</taxon>
    </lineage>
</organism>
<evidence type="ECO:0000313" key="1">
    <source>
        <dbReference type="EMBL" id="KAG0445304.1"/>
    </source>
</evidence>
<keyword evidence="2" id="KW-1185">Reference proteome</keyword>
<dbReference type="EMBL" id="JABSTQ010000586">
    <property type="protein sequence ID" value="KAG0445304.1"/>
    <property type="molecule type" value="Genomic_DNA"/>
</dbReference>
<name>A0AC60R097_IXOPE</name>
<sequence length="75" mass="8239">QHPPPEAEIYQPLQVEDPAPENAPFTMGELLEALTAAKTDSAPGPDQVTVAALRNLPKEQLEELLQSYNDIWDGE</sequence>
<feature type="non-terminal residue" evidence="1">
    <location>
        <position position="1"/>
    </location>
</feature>
<comment type="caution">
    <text evidence="1">The sequence shown here is derived from an EMBL/GenBank/DDBJ whole genome shotgun (WGS) entry which is preliminary data.</text>
</comment>
<protein>
    <submittedName>
        <fullName evidence="1">Uncharacterized protein</fullName>
    </submittedName>
</protein>
<gene>
    <name evidence="1" type="ORF">HPB47_017031</name>
</gene>
<evidence type="ECO:0000313" key="2">
    <source>
        <dbReference type="Proteomes" id="UP000805193"/>
    </source>
</evidence>
<proteinExistence type="predicted"/>